<reference evidence="2 3" key="1">
    <citation type="submission" date="2020-08" db="EMBL/GenBank/DDBJ databases">
        <title>Genomic Encyclopedia of Type Strains, Phase IV (KMG-IV): sequencing the most valuable type-strain genomes for metagenomic binning, comparative biology and taxonomic classification.</title>
        <authorList>
            <person name="Goeker M."/>
        </authorList>
    </citation>
    <scope>NUCLEOTIDE SEQUENCE [LARGE SCALE GENOMIC DNA]</scope>
    <source>
        <strain evidence="2 3">DSM 45385</strain>
    </source>
</reference>
<accession>A0A7W8A8B2</accession>
<comment type="caution">
    <text evidence="2">The sequence shown here is derived from an EMBL/GenBank/DDBJ whole genome shotgun (WGS) entry which is preliminary data.</text>
</comment>
<gene>
    <name evidence="2" type="ORF">HNR40_006976</name>
</gene>
<feature type="domain" description="Transposase IS204/IS1001/IS1096/IS1165 zinc-finger" evidence="1">
    <location>
        <begin position="40"/>
        <end position="84"/>
    </location>
</feature>
<dbReference type="AlphaFoldDB" id="A0A7W8A8B2"/>
<organism evidence="2 3">
    <name type="scientific">Nonomuraea endophytica</name>
    <dbReference type="NCBI Taxonomy" id="714136"/>
    <lineage>
        <taxon>Bacteria</taxon>
        <taxon>Bacillati</taxon>
        <taxon>Actinomycetota</taxon>
        <taxon>Actinomycetes</taxon>
        <taxon>Streptosporangiales</taxon>
        <taxon>Streptosporangiaceae</taxon>
        <taxon>Nonomuraea</taxon>
    </lineage>
</organism>
<dbReference type="PANTHER" id="PTHR33498:SF1">
    <property type="entry name" value="TRANSPOSASE FOR INSERTION SEQUENCE ELEMENT IS1557"/>
    <property type="match status" value="1"/>
</dbReference>
<proteinExistence type="predicted"/>
<dbReference type="Proteomes" id="UP000568380">
    <property type="component" value="Unassembled WGS sequence"/>
</dbReference>
<evidence type="ECO:0000313" key="2">
    <source>
        <dbReference type="EMBL" id="MBB5081481.1"/>
    </source>
</evidence>
<dbReference type="PANTHER" id="PTHR33498">
    <property type="entry name" value="TRANSPOSASE FOR INSERTION SEQUENCE ELEMENT IS1557"/>
    <property type="match status" value="1"/>
</dbReference>
<dbReference type="InterPro" id="IPR029261">
    <property type="entry name" value="Transposase_Znf"/>
</dbReference>
<protein>
    <recommendedName>
        <fullName evidence="1">Transposase IS204/IS1001/IS1096/IS1165 zinc-finger domain-containing protein</fullName>
    </recommendedName>
</protein>
<keyword evidence="3" id="KW-1185">Reference proteome</keyword>
<dbReference type="InterPro" id="IPR047951">
    <property type="entry name" value="Transpos_ISL3"/>
</dbReference>
<dbReference type="EMBL" id="JACHIN010000010">
    <property type="protein sequence ID" value="MBB5081481.1"/>
    <property type="molecule type" value="Genomic_DNA"/>
</dbReference>
<evidence type="ECO:0000259" key="1">
    <source>
        <dbReference type="Pfam" id="PF14690"/>
    </source>
</evidence>
<name>A0A7W8A8B2_9ACTN</name>
<dbReference type="Pfam" id="PF14690">
    <property type="entry name" value="Zn_ribbon_ISL3"/>
    <property type="match status" value="1"/>
</dbReference>
<evidence type="ECO:0000313" key="3">
    <source>
        <dbReference type="Proteomes" id="UP000568380"/>
    </source>
</evidence>
<sequence length="180" mass="19247">MLKISDLTDVVFAGLSALVIEGVKDENNLIRVMTRTRDKPVPCPVCGTLTGRVHGYYSRTVADVPVDGRRVVVSVRGRCLLCPAGECARQTFREQVPGLLERYHRRTSRLTGQLGAVVTELAGRAGGRAGARLSAVLASRSPDPGHCGCSCGCHCHRCGPRVCWVSMTSRSSAATVMPPS</sequence>